<protein>
    <submittedName>
        <fullName evidence="10">Amino acid/amide ABC transporter membrane protein 1, HAAT family</fullName>
    </submittedName>
</protein>
<dbReference type="PANTHER" id="PTHR11795:SF450">
    <property type="entry name" value="ABC TRANSPORTER PERMEASE PROTEIN"/>
    <property type="match status" value="1"/>
</dbReference>
<keyword evidence="4 9" id="KW-0812">Transmembrane</keyword>
<reference evidence="10 11" key="1">
    <citation type="submission" date="2022-06" db="EMBL/GenBank/DDBJ databases">
        <title>Genomic Encyclopedia of Type Strains, Phase I: the one thousand microbial genomes (KMG-I) project.</title>
        <authorList>
            <person name="Kyrpides N."/>
        </authorList>
    </citation>
    <scope>NUCLEOTIDE SEQUENCE [LARGE SCALE GENOMIC DNA]</scope>
    <source>
        <strain evidence="10 11">DSM 43889</strain>
    </source>
</reference>
<keyword evidence="2" id="KW-0813">Transport</keyword>
<gene>
    <name evidence="10" type="ORF">G443_001300</name>
</gene>
<dbReference type="RefSeq" id="WP_026420436.1">
    <property type="nucleotide sequence ID" value="NZ_AUBJ02000001.1"/>
</dbReference>
<organism evidence="10 11">
    <name type="scientific">Actinoalloteichus caeruleus DSM 43889</name>
    <dbReference type="NCBI Taxonomy" id="1120930"/>
    <lineage>
        <taxon>Bacteria</taxon>
        <taxon>Bacillati</taxon>
        <taxon>Actinomycetota</taxon>
        <taxon>Actinomycetes</taxon>
        <taxon>Pseudonocardiales</taxon>
        <taxon>Pseudonocardiaceae</taxon>
        <taxon>Actinoalloteichus</taxon>
        <taxon>Actinoalloteichus cyanogriseus</taxon>
    </lineage>
</organism>
<comment type="subcellular location">
    <subcellularLocation>
        <location evidence="1">Cell membrane</location>
        <topology evidence="1">Multi-pass membrane protein</topology>
    </subcellularLocation>
</comment>
<accession>A0ABT1JEU9</accession>
<keyword evidence="11" id="KW-1185">Reference proteome</keyword>
<evidence type="ECO:0000313" key="10">
    <source>
        <dbReference type="EMBL" id="MCP2331030.1"/>
    </source>
</evidence>
<dbReference type="InterPro" id="IPR001851">
    <property type="entry name" value="ABC_transp_permease"/>
</dbReference>
<comment type="caution">
    <text evidence="10">The sequence shown here is derived from an EMBL/GenBank/DDBJ whole genome shotgun (WGS) entry which is preliminary data.</text>
</comment>
<keyword evidence="6 9" id="KW-1133">Transmembrane helix</keyword>
<name>A0ABT1JEU9_ACTCY</name>
<evidence type="ECO:0000256" key="1">
    <source>
        <dbReference type="ARBA" id="ARBA00004651"/>
    </source>
</evidence>
<dbReference type="Pfam" id="PF02653">
    <property type="entry name" value="BPD_transp_2"/>
    <property type="match status" value="1"/>
</dbReference>
<evidence type="ECO:0000256" key="7">
    <source>
        <dbReference type="ARBA" id="ARBA00023136"/>
    </source>
</evidence>
<keyword evidence="7 9" id="KW-0472">Membrane</keyword>
<dbReference type="PANTHER" id="PTHR11795">
    <property type="entry name" value="BRANCHED-CHAIN AMINO ACID TRANSPORT SYSTEM PERMEASE PROTEIN LIVH"/>
    <property type="match status" value="1"/>
</dbReference>
<keyword evidence="3" id="KW-1003">Cell membrane</keyword>
<evidence type="ECO:0000256" key="3">
    <source>
        <dbReference type="ARBA" id="ARBA00022475"/>
    </source>
</evidence>
<sequence length="296" mass="30232">MSGVADILVNGLALGSVYALIAVGFVVVFTVSGVMNFAHGSLLLLGGYLTAVLHPHWGFLAAVTAAVAVTAAGAGLVELVCARGRHLGQAHVLTIVTIGVDILLLAELSRLIGSDVLSLGDPWGTGVVRLGGTVIAQSRIASVLVAVLLIATLFALLRWSRWGLSLRVVTADREAATLMGVRLRRVRVSAWCVAGALAAVAAVFLAAFPTPGLDRATGQVALAAFPAAVLGGLTSVPGALVGSALIGLTEATVTSYRTHLGELGQSLGDVAPYLIMLLVLLVRPNGLLGAKETTRV</sequence>
<dbReference type="EMBL" id="AUBJ02000001">
    <property type="protein sequence ID" value="MCP2331030.1"/>
    <property type="molecule type" value="Genomic_DNA"/>
</dbReference>
<evidence type="ECO:0000313" key="11">
    <source>
        <dbReference type="Proteomes" id="UP000791080"/>
    </source>
</evidence>
<feature type="transmembrane region" description="Helical" evidence="9">
    <location>
        <begin position="133"/>
        <end position="157"/>
    </location>
</feature>
<dbReference type="CDD" id="cd06582">
    <property type="entry name" value="TM_PBP1_LivH_like"/>
    <property type="match status" value="1"/>
</dbReference>
<evidence type="ECO:0000256" key="4">
    <source>
        <dbReference type="ARBA" id="ARBA00022692"/>
    </source>
</evidence>
<comment type="similarity">
    <text evidence="8">Belongs to the binding-protein-dependent transport system permease family. LivHM subfamily.</text>
</comment>
<feature type="transmembrane region" description="Helical" evidence="9">
    <location>
        <begin position="12"/>
        <end position="37"/>
    </location>
</feature>
<evidence type="ECO:0000256" key="5">
    <source>
        <dbReference type="ARBA" id="ARBA00022970"/>
    </source>
</evidence>
<dbReference type="InterPro" id="IPR052157">
    <property type="entry name" value="BCAA_transport_permease"/>
</dbReference>
<proteinExistence type="inferred from homology"/>
<evidence type="ECO:0000256" key="2">
    <source>
        <dbReference type="ARBA" id="ARBA00022448"/>
    </source>
</evidence>
<keyword evidence="5" id="KW-0029">Amino-acid transport</keyword>
<feature type="transmembrane region" description="Helical" evidence="9">
    <location>
        <begin position="92"/>
        <end position="113"/>
    </location>
</feature>
<feature type="transmembrane region" description="Helical" evidence="9">
    <location>
        <begin position="57"/>
        <end position="80"/>
    </location>
</feature>
<feature type="transmembrane region" description="Helical" evidence="9">
    <location>
        <begin position="188"/>
        <end position="208"/>
    </location>
</feature>
<evidence type="ECO:0000256" key="6">
    <source>
        <dbReference type="ARBA" id="ARBA00022989"/>
    </source>
</evidence>
<dbReference type="Proteomes" id="UP000791080">
    <property type="component" value="Unassembled WGS sequence"/>
</dbReference>
<evidence type="ECO:0000256" key="9">
    <source>
        <dbReference type="SAM" id="Phobius"/>
    </source>
</evidence>
<evidence type="ECO:0000256" key="8">
    <source>
        <dbReference type="ARBA" id="ARBA00037998"/>
    </source>
</evidence>
<feature type="transmembrane region" description="Helical" evidence="9">
    <location>
        <begin position="220"/>
        <end position="249"/>
    </location>
</feature>